<gene>
    <name evidence="1" type="ORF">METZ01_LOCUS106610</name>
</gene>
<dbReference type="AlphaFoldDB" id="A0A381WMK7"/>
<organism evidence="1">
    <name type="scientific">marine metagenome</name>
    <dbReference type="NCBI Taxonomy" id="408172"/>
    <lineage>
        <taxon>unclassified sequences</taxon>
        <taxon>metagenomes</taxon>
        <taxon>ecological metagenomes</taxon>
    </lineage>
</organism>
<proteinExistence type="predicted"/>
<accession>A0A381WMK7</accession>
<name>A0A381WMK7_9ZZZZ</name>
<sequence>MNNLKGFLTNLYRPLIRVSNSVLDSLIRVSIVVLIGVSIVVLGGCASNSPSWVTGSDSKNCRQIGCGQGLIFYPNERFGAVNQAKRWYGFEWGETSSAYPKSDPRHWELLQKEIEAGNTPSHWNNQ</sequence>
<protein>
    <submittedName>
        <fullName evidence="1">Uncharacterized protein</fullName>
    </submittedName>
</protein>
<evidence type="ECO:0000313" key="1">
    <source>
        <dbReference type="EMBL" id="SVA53756.1"/>
    </source>
</evidence>
<dbReference type="EMBL" id="UINC01012290">
    <property type="protein sequence ID" value="SVA53756.1"/>
    <property type="molecule type" value="Genomic_DNA"/>
</dbReference>
<reference evidence="1" key="1">
    <citation type="submission" date="2018-05" db="EMBL/GenBank/DDBJ databases">
        <authorList>
            <person name="Lanie J.A."/>
            <person name="Ng W.-L."/>
            <person name="Kazmierczak K.M."/>
            <person name="Andrzejewski T.M."/>
            <person name="Davidsen T.M."/>
            <person name="Wayne K.J."/>
            <person name="Tettelin H."/>
            <person name="Glass J.I."/>
            <person name="Rusch D."/>
            <person name="Podicherti R."/>
            <person name="Tsui H.-C.T."/>
            <person name="Winkler M.E."/>
        </authorList>
    </citation>
    <scope>NUCLEOTIDE SEQUENCE</scope>
</reference>